<reference evidence="1" key="1">
    <citation type="submission" date="2022-04" db="EMBL/GenBank/DDBJ databases">
        <title>Genome of the entomopathogenic fungus Entomophthora muscae.</title>
        <authorList>
            <person name="Elya C."/>
            <person name="Lovett B.R."/>
            <person name="Lee E."/>
            <person name="Macias A.M."/>
            <person name="Hajek A.E."/>
            <person name="De Bivort B.L."/>
            <person name="Kasson M.T."/>
            <person name="De Fine Licht H.H."/>
            <person name="Stajich J.E."/>
        </authorList>
    </citation>
    <scope>NUCLEOTIDE SEQUENCE</scope>
    <source>
        <strain evidence="1">Berkeley</strain>
    </source>
</reference>
<gene>
    <name evidence="1" type="ORF">DSO57_1001026</name>
</gene>
<sequence>MKPILAFIFTAVVYPAPVTNPSDNYQYIRSANMSDDALHQPTPGSDDEAHVPYESSAAIAKDPKEGNTSPGNQIGTNPAQFRPTLDFDTSETGRFIIGAFGHGMEVGHGFVQTVHFF</sequence>
<protein>
    <submittedName>
        <fullName evidence="1">Uncharacterized protein</fullName>
    </submittedName>
</protein>
<comment type="caution">
    <text evidence="1">The sequence shown here is derived from an EMBL/GenBank/DDBJ whole genome shotgun (WGS) entry which is preliminary data.</text>
</comment>
<dbReference type="Proteomes" id="UP001165960">
    <property type="component" value="Unassembled WGS sequence"/>
</dbReference>
<keyword evidence="2" id="KW-1185">Reference proteome</keyword>
<dbReference type="EMBL" id="QTSX02000002">
    <property type="protein sequence ID" value="KAJ9090572.1"/>
    <property type="molecule type" value="Genomic_DNA"/>
</dbReference>
<proteinExistence type="predicted"/>
<name>A0ACC2UW25_9FUNG</name>
<organism evidence="1 2">
    <name type="scientific">Entomophthora muscae</name>
    <dbReference type="NCBI Taxonomy" id="34485"/>
    <lineage>
        <taxon>Eukaryota</taxon>
        <taxon>Fungi</taxon>
        <taxon>Fungi incertae sedis</taxon>
        <taxon>Zoopagomycota</taxon>
        <taxon>Entomophthoromycotina</taxon>
        <taxon>Entomophthoromycetes</taxon>
        <taxon>Entomophthorales</taxon>
        <taxon>Entomophthoraceae</taxon>
        <taxon>Entomophthora</taxon>
    </lineage>
</organism>
<evidence type="ECO:0000313" key="1">
    <source>
        <dbReference type="EMBL" id="KAJ9090572.1"/>
    </source>
</evidence>
<accession>A0ACC2UW25</accession>
<evidence type="ECO:0000313" key="2">
    <source>
        <dbReference type="Proteomes" id="UP001165960"/>
    </source>
</evidence>